<comment type="caution">
    <text evidence="2">The sequence shown here is derived from an EMBL/GenBank/DDBJ whole genome shotgun (WGS) entry which is preliminary data.</text>
</comment>
<evidence type="ECO:0000259" key="1">
    <source>
        <dbReference type="Pfam" id="PF00668"/>
    </source>
</evidence>
<dbReference type="HOGENOM" id="CLU_133551_0_0_6"/>
<feature type="non-terminal residue" evidence="2">
    <location>
        <position position="153"/>
    </location>
</feature>
<dbReference type="InterPro" id="IPR023213">
    <property type="entry name" value="CAT-like_dom_sf"/>
</dbReference>
<dbReference type="AlphaFoldDB" id="F3FV02"/>
<dbReference type="Pfam" id="PF00668">
    <property type="entry name" value="Condensation"/>
    <property type="match status" value="1"/>
</dbReference>
<reference evidence="2 3" key="1">
    <citation type="journal article" date="2011" name="PLoS Pathog.">
        <title>Dynamic evolution of pathogenicity revealed by sequencing and comparative genomics of 19 Pseudomonas syringae isolates.</title>
        <authorList>
            <person name="Baltrus D.A."/>
            <person name="Nishimura M.T."/>
            <person name="Romanchuk A."/>
            <person name="Chang J.H."/>
            <person name="Mukhtar M.S."/>
            <person name="Cherkis K."/>
            <person name="Roach J."/>
            <person name="Grant S.R."/>
            <person name="Jones C.D."/>
            <person name="Dangl J.L."/>
        </authorList>
    </citation>
    <scope>NUCLEOTIDE SEQUENCE [LARGE SCALE GENOMIC DNA]</scope>
    <source>
        <strain evidence="3">M301072PT</strain>
    </source>
</reference>
<feature type="domain" description="Condensation" evidence="1">
    <location>
        <begin position="2"/>
        <end position="148"/>
    </location>
</feature>
<evidence type="ECO:0000313" key="2">
    <source>
        <dbReference type="EMBL" id="EGH34044.1"/>
    </source>
</evidence>
<sequence>MSSLQEGILFHHLLQSEGDAYLMRTIATFDSRALLDKFLGALQVVINRHDIMRSSLRWQGLPQPVQVVHRQATLPVIQLDTAPGEDALQMLRERTNTYHMRLDLQQAPLIAAYITYDTRQEKWLMALLDHHLISDNVTLRLIMGEIQAVMDGR</sequence>
<evidence type="ECO:0000313" key="3">
    <source>
        <dbReference type="Proteomes" id="UP000004471"/>
    </source>
</evidence>
<organism evidence="2 3">
    <name type="scientific">Pseudomonas syringae pv. japonica str. M301072</name>
    <dbReference type="NCBI Taxonomy" id="629262"/>
    <lineage>
        <taxon>Bacteria</taxon>
        <taxon>Pseudomonadati</taxon>
        <taxon>Pseudomonadota</taxon>
        <taxon>Gammaproteobacteria</taxon>
        <taxon>Pseudomonadales</taxon>
        <taxon>Pseudomonadaceae</taxon>
        <taxon>Pseudomonas</taxon>
        <taxon>Pseudomonas syringae</taxon>
    </lineage>
</organism>
<proteinExistence type="predicted"/>
<dbReference type="EMBL" id="AEAH01002154">
    <property type="protein sequence ID" value="EGH34044.1"/>
    <property type="molecule type" value="Genomic_DNA"/>
</dbReference>
<dbReference type="GO" id="GO:0003824">
    <property type="term" value="F:catalytic activity"/>
    <property type="evidence" value="ECO:0007669"/>
    <property type="project" value="InterPro"/>
</dbReference>
<dbReference type="Proteomes" id="UP000004471">
    <property type="component" value="Unassembled WGS sequence"/>
</dbReference>
<name>F3FV02_PSESX</name>
<gene>
    <name evidence="2" type="ORF">PSYJA_36024</name>
</gene>
<dbReference type="InterPro" id="IPR001242">
    <property type="entry name" value="Condensation_dom"/>
</dbReference>
<accession>F3FV02</accession>
<dbReference type="SUPFAM" id="SSF52777">
    <property type="entry name" value="CoA-dependent acyltransferases"/>
    <property type="match status" value="1"/>
</dbReference>
<dbReference type="Gene3D" id="3.30.559.10">
    <property type="entry name" value="Chloramphenicol acetyltransferase-like domain"/>
    <property type="match status" value="1"/>
</dbReference>
<protein>
    <submittedName>
        <fullName evidence="2">Amino acid adenylation</fullName>
    </submittedName>
</protein>